<dbReference type="InterPro" id="IPR001594">
    <property type="entry name" value="Palmitoyltrfase_DHHC"/>
</dbReference>
<feature type="region of interest" description="Disordered" evidence="8">
    <location>
        <begin position="759"/>
        <end position="810"/>
    </location>
</feature>
<keyword evidence="11" id="KW-1185">Reference proteome</keyword>
<gene>
    <name evidence="10" type="ORF">HERILL_LOCUS2149</name>
</gene>
<dbReference type="InterPro" id="IPR039859">
    <property type="entry name" value="PFA4/ZDH16/20/ERF2-like"/>
</dbReference>
<dbReference type="GO" id="GO:0006612">
    <property type="term" value="P:protein targeting to membrane"/>
    <property type="evidence" value="ECO:0007669"/>
    <property type="project" value="TreeGrafter"/>
</dbReference>
<sequence>MLPEHPTQTNGSRNDQGLKKSSILNIEIHPKPTPEQRPQNSCIFVRKHRIPWLSFQDNPTETEYRRGRRINGLQLPLHPLQLFGWVILILFGLAAYIVLLPSFCTDIQQPLLGLLSGLYIVHTISHLSALLIDPADSELRRLHRNDRIVPEFDRTKHSHVIENGRCHLCNIKTSSVRTKHCSVCNKCVGKFDHHCKWLNHCVGGRNYVAFLMCVVSAVIAALVILAAAISQIVFYHIKPEWLSDWYDKDKINGAAEDDNTTTIVLEQMFNQTSDGNVTDLYSNASLSLSSTVASTISGTVGTSGISLHDTVFLIFVGVLGVLAAITAGLLLHLCFFHIYISFLGLTTYEYIRNHRQNTSSTSSSNTNGNHVNTHLESPSSLLAPTSAPSQIFFCSNATHPKSVLVPGSHGGTRPQTLHCCENSREYHQSTSLLSSKTYYLCSMLEEDELSNQEMMPTGDVPIVTGERRNGTPKHKSKTFHCCSQFQQHHKITTAQTTTTSTTATPIVIGGEFEATTRSYVHFSEQCTFCTFRIKTPSKSDSISLQDKRCCLKTITKHHRWRRKWNCCSNVPDSPDVPNDIISNISSAIPANYDASSIVQQYQHARNGTKANPTKQIPPNFVKTNGHQLHHQRSGGNAKMPRPRLIRPWPITRFRYMLRMIGRYRRPHCRHNSTNSANLSSVKQNQVRPIPSIDNEANSTLPMHNPQQTLQSIETILPTSVIRDEVVYNVGELTLPPALPPPVRRKIPNPTDLDELAETLGFSQPQRASTPAQPSTYRRPPRRKNLRTRSPTLSPIHESGLSNPTSPQPCRHAVSVACTGAAGLANATGSISANMCNAASASTAVANGSSSDLDD</sequence>
<dbReference type="GO" id="GO:0005794">
    <property type="term" value="C:Golgi apparatus"/>
    <property type="evidence" value="ECO:0007669"/>
    <property type="project" value="TreeGrafter"/>
</dbReference>
<keyword evidence="5 7" id="KW-0472">Membrane</keyword>
<feature type="transmembrane region" description="Helical" evidence="7">
    <location>
        <begin position="111"/>
        <end position="132"/>
    </location>
</feature>
<evidence type="ECO:0000256" key="2">
    <source>
        <dbReference type="ARBA" id="ARBA00022679"/>
    </source>
</evidence>
<feature type="domain" description="Palmitoyltransferase DHHC" evidence="9">
    <location>
        <begin position="165"/>
        <end position="353"/>
    </location>
</feature>
<keyword evidence="4 7" id="KW-1133">Transmembrane helix</keyword>
<feature type="region of interest" description="Disordered" evidence="8">
    <location>
        <begin position="357"/>
        <end position="379"/>
    </location>
</feature>
<evidence type="ECO:0000256" key="3">
    <source>
        <dbReference type="ARBA" id="ARBA00022692"/>
    </source>
</evidence>
<dbReference type="OMA" id="KWNCCAS"/>
<dbReference type="PANTHER" id="PTHR22883">
    <property type="entry name" value="ZINC FINGER DHHC DOMAIN CONTAINING PROTEIN"/>
    <property type="match status" value="1"/>
</dbReference>
<evidence type="ECO:0000256" key="7">
    <source>
        <dbReference type="RuleBase" id="RU079119"/>
    </source>
</evidence>
<dbReference type="EMBL" id="LR899009">
    <property type="protein sequence ID" value="CAD7078908.1"/>
    <property type="molecule type" value="Genomic_DNA"/>
</dbReference>
<feature type="transmembrane region" description="Helical" evidence="7">
    <location>
        <begin position="312"/>
        <end position="345"/>
    </location>
</feature>
<dbReference type="GO" id="GO:0005783">
    <property type="term" value="C:endoplasmic reticulum"/>
    <property type="evidence" value="ECO:0007669"/>
    <property type="project" value="TreeGrafter"/>
</dbReference>
<organism evidence="10 11">
    <name type="scientific">Hermetia illucens</name>
    <name type="common">Black soldier fly</name>
    <dbReference type="NCBI Taxonomy" id="343691"/>
    <lineage>
        <taxon>Eukaryota</taxon>
        <taxon>Metazoa</taxon>
        <taxon>Ecdysozoa</taxon>
        <taxon>Arthropoda</taxon>
        <taxon>Hexapoda</taxon>
        <taxon>Insecta</taxon>
        <taxon>Pterygota</taxon>
        <taxon>Neoptera</taxon>
        <taxon>Endopterygota</taxon>
        <taxon>Diptera</taxon>
        <taxon>Brachycera</taxon>
        <taxon>Stratiomyomorpha</taxon>
        <taxon>Stratiomyidae</taxon>
        <taxon>Hermetiinae</taxon>
        <taxon>Hermetia</taxon>
    </lineage>
</organism>
<feature type="transmembrane region" description="Helical" evidence="7">
    <location>
        <begin position="207"/>
        <end position="237"/>
    </location>
</feature>
<comment type="similarity">
    <text evidence="7">Belongs to the DHHC palmitoyltransferase family.</text>
</comment>
<dbReference type="FunCoup" id="A0A7R8UDV9">
    <property type="interactions" value="9"/>
</dbReference>
<dbReference type="InParanoid" id="A0A7R8UDV9"/>
<dbReference type="PANTHER" id="PTHR22883:SF203">
    <property type="entry name" value="PALMITOYLTRANSFERASE"/>
    <property type="match status" value="1"/>
</dbReference>
<dbReference type="GO" id="GO:0019706">
    <property type="term" value="F:protein-cysteine S-palmitoyltransferase activity"/>
    <property type="evidence" value="ECO:0007669"/>
    <property type="project" value="UniProtKB-EC"/>
</dbReference>
<evidence type="ECO:0000259" key="9">
    <source>
        <dbReference type="Pfam" id="PF01529"/>
    </source>
</evidence>
<proteinExistence type="inferred from homology"/>
<evidence type="ECO:0000256" key="8">
    <source>
        <dbReference type="SAM" id="MobiDB-lite"/>
    </source>
</evidence>
<evidence type="ECO:0000256" key="6">
    <source>
        <dbReference type="ARBA" id="ARBA00023315"/>
    </source>
</evidence>
<evidence type="ECO:0000313" key="10">
    <source>
        <dbReference type="EMBL" id="CAD7078908.1"/>
    </source>
</evidence>
<name>A0A7R8UDV9_HERIL</name>
<protein>
    <recommendedName>
        <fullName evidence="7">Palmitoyltransferase</fullName>
        <ecNumber evidence="7">2.3.1.225</ecNumber>
    </recommendedName>
</protein>
<evidence type="ECO:0000313" key="11">
    <source>
        <dbReference type="Proteomes" id="UP000594454"/>
    </source>
</evidence>
<evidence type="ECO:0000256" key="5">
    <source>
        <dbReference type="ARBA" id="ARBA00023136"/>
    </source>
</evidence>
<dbReference type="PROSITE" id="PS50216">
    <property type="entry name" value="DHHC"/>
    <property type="match status" value="1"/>
</dbReference>
<feature type="transmembrane region" description="Helical" evidence="7">
    <location>
        <begin position="75"/>
        <end position="99"/>
    </location>
</feature>
<reference evidence="10 11" key="1">
    <citation type="submission" date="2020-11" db="EMBL/GenBank/DDBJ databases">
        <authorList>
            <person name="Wallbank WR R."/>
            <person name="Pardo Diaz C."/>
            <person name="Kozak K."/>
            <person name="Martin S."/>
            <person name="Jiggins C."/>
            <person name="Moest M."/>
            <person name="Warren A I."/>
            <person name="Generalovic N T."/>
            <person name="Byers J.R.P. K."/>
            <person name="Montejo-Kovacevich G."/>
            <person name="Yen C E."/>
        </authorList>
    </citation>
    <scope>NUCLEOTIDE SEQUENCE [LARGE SCALE GENOMIC DNA]</scope>
</reference>
<dbReference type="OrthoDB" id="272303at2759"/>
<accession>A0A7R8UDV9</accession>
<evidence type="ECO:0000256" key="1">
    <source>
        <dbReference type="ARBA" id="ARBA00004141"/>
    </source>
</evidence>
<comment type="domain">
    <text evidence="7">The DHHC domain is required for palmitoyltransferase activity.</text>
</comment>
<keyword evidence="6 7" id="KW-0012">Acyltransferase</keyword>
<dbReference type="Pfam" id="PF01529">
    <property type="entry name" value="DHHC"/>
    <property type="match status" value="1"/>
</dbReference>
<dbReference type="GO" id="GO:0016020">
    <property type="term" value="C:membrane"/>
    <property type="evidence" value="ECO:0007669"/>
    <property type="project" value="UniProtKB-SubCell"/>
</dbReference>
<keyword evidence="2 7" id="KW-0808">Transferase</keyword>
<keyword evidence="3 7" id="KW-0812">Transmembrane</keyword>
<evidence type="ECO:0000256" key="4">
    <source>
        <dbReference type="ARBA" id="ARBA00022989"/>
    </source>
</evidence>
<comment type="catalytic activity">
    <reaction evidence="7">
        <text>L-cysteinyl-[protein] + hexadecanoyl-CoA = S-hexadecanoyl-L-cysteinyl-[protein] + CoA</text>
        <dbReference type="Rhea" id="RHEA:36683"/>
        <dbReference type="Rhea" id="RHEA-COMP:10131"/>
        <dbReference type="Rhea" id="RHEA-COMP:11032"/>
        <dbReference type="ChEBI" id="CHEBI:29950"/>
        <dbReference type="ChEBI" id="CHEBI:57287"/>
        <dbReference type="ChEBI" id="CHEBI:57379"/>
        <dbReference type="ChEBI" id="CHEBI:74151"/>
        <dbReference type="EC" id="2.3.1.225"/>
    </reaction>
</comment>
<dbReference type="EC" id="2.3.1.225" evidence="7"/>
<dbReference type="Proteomes" id="UP000594454">
    <property type="component" value="Chromosome 1"/>
</dbReference>
<feature type="compositionally biased region" description="Low complexity" evidence="8">
    <location>
        <begin position="357"/>
        <end position="367"/>
    </location>
</feature>
<feature type="compositionally biased region" description="Polar residues" evidence="8">
    <location>
        <begin position="760"/>
        <end position="775"/>
    </location>
</feature>
<dbReference type="AlphaFoldDB" id="A0A7R8UDV9"/>
<comment type="subcellular location">
    <subcellularLocation>
        <location evidence="1">Membrane</location>
        <topology evidence="1">Multi-pass membrane protein</topology>
    </subcellularLocation>
</comment>